<organism evidence="2 3">
    <name type="scientific">Aspergillus sergii</name>
    <dbReference type="NCBI Taxonomy" id="1034303"/>
    <lineage>
        <taxon>Eukaryota</taxon>
        <taxon>Fungi</taxon>
        <taxon>Dikarya</taxon>
        <taxon>Ascomycota</taxon>
        <taxon>Pezizomycotina</taxon>
        <taxon>Eurotiomycetes</taxon>
        <taxon>Eurotiomycetidae</taxon>
        <taxon>Eurotiales</taxon>
        <taxon>Aspergillaceae</taxon>
        <taxon>Aspergillus</taxon>
        <taxon>Aspergillus subgen. Circumdati</taxon>
    </lineage>
</organism>
<evidence type="ECO:0000313" key="3">
    <source>
        <dbReference type="Proteomes" id="UP000325945"/>
    </source>
</evidence>
<keyword evidence="3" id="KW-1185">Reference proteome</keyword>
<evidence type="ECO:0000256" key="1">
    <source>
        <dbReference type="SAM" id="Phobius"/>
    </source>
</evidence>
<dbReference type="AlphaFoldDB" id="A0A5N6WJN6"/>
<name>A0A5N6WJN6_9EURO</name>
<accession>A0A5N6WJN6</accession>
<gene>
    <name evidence="2" type="ORF">BDV39DRAFT_187222</name>
</gene>
<keyword evidence="1" id="KW-0472">Membrane</keyword>
<feature type="transmembrane region" description="Helical" evidence="1">
    <location>
        <begin position="21"/>
        <end position="41"/>
    </location>
</feature>
<sequence length="52" mass="6160">MLSSMGFLPRSRGCMMMIRKVVFMGMIPTMNMRVNLTMNPWNMTRRRAMGRM</sequence>
<dbReference type="EMBL" id="ML741898">
    <property type="protein sequence ID" value="KAE8320778.1"/>
    <property type="molecule type" value="Genomic_DNA"/>
</dbReference>
<protein>
    <submittedName>
        <fullName evidence="2">Uncharacterized protein</fullName>
    </submittedName>
</protein>
<proteinExistence type="predicted"/>
<keyword evidence="1" id="KW-1133">Transmembrane helix</keyword>
<evidence type="ECO:0000313" key="2">
    <source>
        <dbReference type="EMBL" id="KAE8320778.1"/>
    </source>
</evidence>
<reference evidence="3" key="1">
    <citation type="submission" date="2019-04" db="EMBL/GenBank/DDBJ databases">
        <title>Friends and foes A comparative genomics studyof 23 Aspergillus species from section Flavi.</title>
        <authorList>
            <consortium name="DOE Joint Genome Institute"/>
            <person name="Kjaerbolling I."/>
            <person name="Vesth T."/>
            <person name="Frisvad J.C."/>
            <person name="Nybo J.L."/>
            <person name="Theobald S."/>
            <person name="Kildgaard S."/>
            <person name="Isbrandt T."/>
            <person name="Kuo A."/>
            <person name="Sato A."/>
            <person name="Lyhne E.K."/>
            <person name="Kogle M.E."/>
            <person name="Wiebenga A."/>
            <person name="Kun R.S."/>
            <person name="Lubbers R.J."/>
            <person name="Makela M.R."/>
            <person name="Barry K."/>
            <person name="Chovatia M."/>
            <person name="Clum A."/>
            <person name="Daum C."/>
            <person name="Haridas S."/>
            <person name="He G."/>
            <person name="LaButti K."/>
            <person name="Lipzen A."/>
            <person name="Mondo S."/>
            <person name="Riley R."/>
            <person name="Salamov A."/>
            <person name="Simmons B.A."/>
            <person name="Magnuson J.K."/>
            <person name="Henrissat B."/>
            <person name="Mortensen U.H."/>
            <person name="Larsen T.O."/>
            <person name="Devries R.P."/>
            <person name="Grigoriev I.V."/>
            <person name="Machida M."/>
            <person name="Baker S.E."/>
            <person name="Andersen M.R."/>
        </authorList>
    </citation>
    <scope>NUCLEOTIDE SEQUENCE [LARGE SCALE GENOMIC DNA]</scope>
    <source>
        <strain evidence="3">CBS 130017</strain>
    </source>
</reference>
<keyword evidence="1" id="KW-0812">Transmembrane</keyword>
<dbReference type="Proteomes" id="UP000325945">
    <property type="component" value="Unassembled WGS sequence"/>
</dbReference>